<evidence type="ECO:0000313" key="3">
    <source>
        <dbReference type="Proteomes" id="UP000639396"/>
    </source>
</evidence>
<dbReference type="GO" id="GO:0016853">
    <property type="term" value="F:isomerase activity"/>
    <property type="evidence" value="ECO:0007669"/>
    <property type="project" value="UniProtKB-KW"/>
</dbReference>
<organism evidence="2 3">
    <name type="scientific">Paenibacillus oceani</name>
    <dbReference type="NCBI Taxonomy" id="2772510"/>
    <lineage>
        <taxon>Bacteria</taxon>
        <taxon>Bacillati</taxon>
        <taxon>Bacillota</taxon>
        <taxon>Bacilli</taxon>
        <taxon>Bacillales</taxon>
        <taxon>Paenibacillaceae</taxon>
        <taxon>Paenibacillus</taxon>
    </lineage>
</organism>
<dbReference type="RefSeq" id="WP_190928312.1">
    <property type="nucleotide sequence ID" value="NZ_JACXJA010000015.1"/>
</dbReference>
<keyword evidence="3" id="KW-1185">Reference proteome</keyword>
<dbReference type="InterPro" id="IPR050312">
    <property type="entry name" value="IolE/XylAMocC-like"/>
</dbReference>
<dbReference type="EMBL" id="JACXJA010000015">
    <property type="protein sequence ID" value="MBD2862961.1"/>
    <property type="molecule type" value="Genomic_DNA"/>
</dbReference>
<dbReference type="PANTHER" id="PTHR12110">
    <property type="entry name" value="HYDROXYPYRUVATE ISOMERASE"/>
    <property type="match status" value="1"/>
</dbReference>
<dbReference type="Gene3D" id="3.20.20.150">
    <property type="entry name" value="Divalent-metal-dependent TIM barrel enzymes"/>
    <property type="match status" value="1"/>
</dbReference>
<dbReference type="InterPro" id="IPR036237">
    <property type="entry name" value="Xyl_isomerase-like_sf"/>
</dbReference>
<reference evidence="2" key="1">
    <citation type="submission" date="2020-09" db="EMBL/GenBank/DDBJ databases">
        <title>A novel bacterium of genus Paenibacillus, isolated from South China Sea.</title>
        <authorList>
            <person name="Huang H."/>
            <person name="Mo K."/>
            <person name="Hu Y."/>
        </authorList>
    </citation>
    <scope>NUCLEOTIDE SEQUENCE</scope>
    <source>
        <strain evidence="2">IB182363</strain>
    </source>
</reference>
<comment type="caution">
    <text evidence="2">The sequence shown here is derived from an EMBL/GenBank/DDBJ whole genome shotgun (WGS) entry which is preliminary data.</text>
</comment>
<evidence type="ECO:0000259" key="1">
    <source>
        <dbReference type="Pfam" id="PF01261"/>
    </source>
</evidence>
<protein>
    <submittedName>
        <fullName evidence="2">Sugar phosphate isomerase/epimerase</fullName>
    </submittedName>
</protein>
<proteinExistence type="predicted"/>
<keyword evidence="2" id="KW-0413">Isomerase</keyword>
<dbReference type="Proteomes" id="UP000639396">
    <property type="component" value="Unassembled WGS sequence"/>
</dbReference>
<dbReference type="Pfam" id="PF01261">
    <property type="entry name" value="AP_endonuc_2"/>
    <property type="match status" value="1"/>
</dbReference>
<gene>
    <name evidence="2" type="ORF">IDH45_13295</name>
</gene>
<dbReference type="SUPFAM" id="SSF51658">
    <property type="entry name" value="Xylose isomerase-like"/>
    <property type="match status" value="1"/>
</dbReference>
<dbReference type="AlphaFoldDB" id="A0A927CBI7"/>
<sequence>MRFGMPTLVEYASIEDNVQLCRRLGLHFVELNMNLPICLPEILSPSAIRSYTERYGIHFSVHLPEELDVTSYHPSIRSGHLKRCEQTMEWANRSGIRTLTMHLNNGIYFTLPNSKVWINERYEEMYLELLLKSYAELYRLAKSYGVDLCIENTGNFQLPFVGRALELLSASPNFRLTWDVGHDAKAGFAEKEVFDRYRSRVRHMHLHDYNGKSDHQPLYKGVVPLGDRLSLAREHDWTVVIEVKTADSLTESVEALRQRGFIDF</sequence>
<feature type="domain" description="Xylose isomerase-like TIM barrel" evidence="1">
    <location>
        <begin position="18"/>
        <end position="257"/>
    </location>
</feature>
<name>A0A927CBI7_9BACL</name>
<dbReference type="InterPro" id="IPR013022">
    <property type="entry name" value="Xyl_isomerase-like_TIM-brl"/>
</dbReference>
<accession>A0A927CBI7</accession>
<evidence type="ECO:0000313" key="2">
    <source>
        <dbReference type="EMBL" id="MBD2862961.1"/>
    </source>
</evidence>